<organism evidence="1 2">
    <name type="scientific">Timema podura</name>
    <name type="common">Walking stick</name>
    <dbReference type="NCBI Taxonomy" id="61482"/>
    <lineage>
        <taxon>Eukaryota</taxon>
        <taxon>Metazoa</taxon>
        <taxon>Ecdysozoa</taxon>
        <taxon>Arthropoda</taxon>
        <taxon>Hexapoda</taxon>
        <taxon>Insecta</taxon>
        <taxon>Pterygota</taxon>
        <taxon>Neoptera</taxon>
        <taxon>Polyneoptera</taxon>
        <taxon>Phasmatodea</taxon>
        <taxon>Timematodea</taxon>
        <taxon>Timematoidea</taxon>
        <taxon>Timematidae</taxon>
        <taxon>Timema</taxon>
    </lineage>
</organism>
<evidence type="ECO:0000313" key="1">
    <source>
        <dbReference type="EMBL" id="CAG2064137.1"/>
    </source>
</evidence>
<accession>A0ABN7PF92</accession>
<reference evidence="1" key="1">
    <citation type="submission" date="2021-03" db="EMBL/GenBank/DDBJ databases">
        <authorList>
            <person name="Tran Van P."/>
        </authorList>
    </citation>
    <scope>NUCLEOTIDE SEQUENCE</scope>
</reference>
<name>A0ABN7PF92_TIMPD</name>
<comment type="caution">
    <text evidence="1">The sequence shown here is derived from an EMBL/GenBank/DDBJ whole genome shotgun (WGS) entry which is preliminary data.</text>
</comment>
<keyword evidence="2" id="KW-1185">Reference proteome</keyword>
<feature type="non-terminal residue" evidence="1">
    <location>
        <position position="125"/>
    </location>
</feature>
<protein>
    <submittedName>
        <fullName evidence="1">Uncharacterized protein</fullName>
    </submittedName>
</protein>
<gene>
    <name evidence="1" type="ORF">TPAB3V08_LOCUS11084</name>
</gene>
<evidence type="ECO:0000313" key="2">
    <source>
        <dbReference type="Proteomes" id="UP001153148"/>
    </source>
</evidence>
<dbReference type="Proteomes" id="UP001153148">
    <property type="component" value="Unassembled WGS sequence"/>
</dbReference>
<proteinExistence type="predicted"/>
<sequence>MTSPGNTQDEFNNADHSVNFVTVRYVNDPQEGVVMSPGKFNGWFFLNQSISQSSSIRKQDISTVLPSVANNGHLDFIISYIIKYYKDITNSHIEFPTISDMSGPIKTFRNMLEHIENGTKCTKLH</sequence>
<dbReference type="EMBL" id="CAJPIN010031847">
    <property type="protein sequence ID" value="CAG2064137.1"/>
    <property type="molecule type" value="Genomic_DNA"/>
</dbReference>